<gene>
    <name evidence="1" type="ORF">Pyn_39561</name>
</gene>
<dbReference type="Proteomes" id="UP000250321">
    <property type="component" value="Unassembled WGS sequence"/>
</dbReference>
<accession>A0A314Z8J4</accession>
<comment type="caution">
    <text evidence="1">The sequence shown here is derived from an EMBL/GenBank/DDBJ whole genome shotgun (WGS) entry which is preliminary data.</text>
</comment>
<name>A0A314Z8J4_PRUYE</name>
<protein>
    <submittedName>
        <fullName evidence="1">Uncharacterized protein</fullName>
    </submittedName>
</protein>
<sequence length="73" mass="8145">MGNSGSTGDMSNRKHSIKLFISPQLIYMELVLELSSTQGPEVGLYLFRKVPHHRNAKLCVSSSGCYSTSRNRE</sequence>
<dbReference type="AlphaFoldDB" id="A0A314Z8J4"/>
<evidence type="ECO:0000313" key="1">
    <source>
        <dbReference type="EMBL" id="PQQ14863.1"/>
    </source>
</evidence>
<dbReference type="EMBL" id="PJQY01000248">
    <property type="protein sequence ID" value="PQQ14863.1"/>
    <property type="molecule type" value="Genomic_DNA"/>
</dbReference>
<evidence type="ECO:0000313" key="2">
    <source>
        <dbReference type="Proteomes" id="UP000250321"/>
    </source>
</evidence>
<proteinExistence type="predicted"/>
<organism evidence="1 2">
    <name type="scientific">Prunus yedoensis var. nudiflora</name>
    <dbReference type="NCBI Taxonomy" id="2094558"/>
    <lineage>
        <taxon>Eukaryota</taxon>
        <taxon>Viridiplantae</taxon>
        <taxon>Streptophyta</taxon>
        <taxon>Embryophyta</taxon>
        <taxon>Tracheophyta</taxon>
        <taxon>Spermatophyta</taxon>
        <taxon>Magnoliopsida</taxon>
        <taxon>eudicotyledons</taxon>
        <taxon>Gunneridae</taxon>
        <taxon>Pentapetalae</taxon>
        <taxon>rosids</taxon>
        <taxon>fabids</taxon>
        <taxon>Rosales</taxon>
        <taxon>Rosaceae</taxon>
        <taxon>Amygdaloideae</taxon>
        <taxon>Amygdaleae</taxon>
        <taxon>Prunus</taxon>
    </lineage>
</organism>
<keyword evidence="2" id="KW-1185">Reference proteome</keyword>
<reference evidence="1 2" key="1">
    <citation type="submission" date="2018-02" db="EMBL/GenBank/DDBJ databases">
        <title>Draft genome of wild Prunus yedoensis var. nudiflora.</title>
        <authorList>
            <person name="Baek S."/>
            <person name="Kim J.-H."/>
            <person name="Choi K."/>
            <person name="Kim G.-B."/>
            <person name="Cho A."/>
            <person name="Jang H."/>
            <person name="Shin C.-H."/>
            <person name="Yu H.-J."/>
            <person name="Mun J.-H."/>
        </authorList>
    </citation>
    <scope>NUCLEOTIDE SEQUENCE [LARGE SCALE GENOMIC DNA]</scope>
    <source>
        <strain evidence="2">cv. Jeju island</strain>
        <tissue evidence="1">Leaf</tissue>
    </source>
</reference>